<protein>
    <recommendedName>
        <fullName evidence="2">Histidine kinase N-terminal 7TM region domain-containing protein</fullName>
    </recommendedName>
</protein>
<feature type="transmembrane region" description="Helical" evidence="1">
    <location>
        <begin position="72"/>
        <end position="91"/>
    </location>
</feature>
<sequence length="195" mass="22445">MITLWCIFTVEQNHFFYSNIGRDSSGSFPRLSLTYNTGFYLFAVYLAIYCMAGILLCLHTARHCTGIERKRLYCCICGIICPWIPILLRSLGLTGGYEMRLEPLMESGYLQGYMLWAINMTEHYKHLMKIEDIADFKESLSHTKYADVTAVSIGIAICRPVENEPAISYAKLYSRADRALYISKNNGKNTWYFYS</sequence>
<name>A0A923RT25_9FIRM</name>
<keyword evidence="1" id="KW-0812">Transmembrane</keyword>
<dbReference type="AlphaFoldDB" id="A0A923RT25"/>
<keyword evidence="4" id="KW-1185">Reference proteome</keyword>
<proteinExistence type="predicted"/>
<reference evidence="3" key="1">
    <citation type="submission" date="2020-08" db="EMBL/GenBank/DDBJ databases">
        <title>Genome public.</title>
        <authorList>
            <person name="Liu C."/>
            <person name="Sun Q."/>
        </authorList>
    </citation>
    <scope>NUCLEOTIDE SEQUENCE</scope>
    <source>
        <strain evidence="3">BX1005</strain>
    </source>
</reference>
<dbReference type="SUPFAM" id="SSF55073">
    <property type="entry name" value="Nucleotide cyclase"/>
    <property type="match status" value="1"/>
</dbReference>
<feature type="transmembrane region" description="Helical" evidence="1">
    <location>
        <begin position="39"/>
        <end position="60"/>
    </location>
</feature>
<organism evidence="3 4">
    <name type="scientific">Roseburia zhanii</name>
    <dbReference type="NCBI Taxonomy" id="2763064"/>
    <lineage>
        <taxon>Bacteria</taxon>
        <taxon>Bacillati</taxon>
        <taxon>Bacillota</taxon>
        <taxon>Clostridia</taxon>
        <taxon>Lachnospirales</taxon>
        <taxon>Lachnospiraceae</taxon>
        <taxon>Roseburia</taxon>
    </lineage>
</organism>
<dbReference type="Proteomes" id="UP000606720">
    <property type="component" value="Unassembled WGS sequence"/>
</dbReference>
<dbReference type="EMBL" id="JACOPH010000006">
    <property type="protein sequence ID" value="MBC5714276.1"/>
    <property type="molecule type" value="Genomic_DNA"/>
</dbReference>
<evidence type="ECO:0000259" key="2">
    <source>
        <dbReference type="Pfam" id="PF16927"/>
    </source>
</evidence>
<comment type="caution">
    <text evidence="3">The sequence shown here is derived from an EMBL/GenBank/DDBJ whole genome shotgun (WGS) entry which is preliminary data.</text>
</comment>
<keyword evidence="1" id="KW-0472">Membrane</keyword>
<dbReference type="InterPro" id="IPR029787">
    <property type="entry name" value="Nucleotide_cyclase"/>
</dbReference>
<keyword evidence="1" id="KW-1133">Transmembrane helix</keyword>
<dbReference type="InterPro" id="IPR031621">
    <property type="entry name" value="HisKA_7TM"/>
</dbReference>
<dbReference type="Gene3D" id="3.30.70.270">
    <property type="match status" value="1"/>
</dbReference>
<gene>
    <name evidence="3" type="ORF">H8S17_08645</name>
</gene>
<dbReference type="InterPro" id="IPR043128">
    <property type="entry name" value="Rev_trsase/Diguanyl_cyclase"/>
</dbReference>
<feature type="domain" description="Histidine kinase N-terminal 7TM region" evidence="2">
    <location>
        <begin position="2"/>
        <end position="103"/>
    </location>
</feature>
<accession>A0A923RT25</accession>
<dbReference type="Pfam" id="PF16927">
    <property type="entry name" value="HisKA_7TM"/>
    <property type="match status" value="1"/>
</dbReference>
<evidence type="ECO:0000256" key="1">
    <source>
        <dbReference type="SAM" id="Phobius"/>
    </source>
</evidence>
<evidence type="ECO:0000313" key="4">
    <source>
        <dbReference type="Proteomes" id="UP000606720"/>
    </source>
</evidence>
<evidence type="ECO:0000313" key="3">
    <source>
        <dbReference type="EMBL" id="MBC5714276.1"/>
    </source>
</evidence>